<name>A0A9P9AJ71_9HYPO</name>
<comment type="caution">
    <text evidence="3">The sequence shown here is derived from an EMBL/GenBank/DDBJ whole genome shotgun (WGS) entry which is preliminary data.</text>
</comment>
<dbReference type="CDD" id="cd07253">
    <property type="entry name" value="GLOD5"/>
    <property type="match status" value="1"/>
</dbReference>
<evidence type="ECO:0000256" key="1">
    <source>
        <dbReference type="ARBA" id="ARBA00010363"/>
    </source>
</evidence>
<feature type="domain" description="VOC" evidence="2">
    <location>
        <begin position="10"/>
        <end position="140"/>
    </location>
</feature>
<reference evidence="3 4" key="1">
    <citation type="journal article" date="2021" name="Nat. Commun.">
        <title>Genetic determinants of endophytism in the Arabidopsis root mycobiome.</title>
        <authorList>
            <person name="Mesny F."/>
            <person name="Miyauchi S."/>
            <person name="Thiergart T."/>
            <person name="Pickel B."/>
            <person name="Atanasova L."/>
            <person name="Karlsson M."/>
            <person name="Huettel B."/>
            <person name="Barry K.W."/>
            <person name="Haridas S."/>
            <person name="Chen C."/>
            <person name="Bauer D."/>
            <person name="Andreopoulos W."/>
            <person name="Pangilinan J."/>
            <person name="LaButti K."/>
            <person name="Riley R."/>
            <person name="Lipzen A."/>
            <person name="Clum A."/>
            <person name="Drula E."/>
            <person name="Henrissat B."/>
            <person name="Kohler A."/>
            <person name="Grigoriev I.V."/>
            <person name="Martin F.M."/>
            <person name="Hacquard S."/>
        </authorList>
    </citation>
    <scope>NUCLEOTIDE SEQUENCE [LARGE SCALE GENOMIC DNA]</scope>
    <source>
        <strain evidence="3 4">MPI-CAGE-CH-0241</strain>
    </source>
</reference>
<dbReference type="GO" id="GO:0051213">
    <property type="term" value="F:dioxygenase activity"/>
    <property type="evidence" value="ECO:0007669"/>
    <property type="project" value="UniProtKB-KW"/>
</dbReference>
<sequence>MAKPLAAVKALDHLVITCTNVSKTAEWYSRYLGMTTETFTSPSDPKTVRTALRFGQQKINLHQKAKEFEPKANTALPGTADLCFLVEEGIDLDKLVEELQQERIDVLEGGSPSERTGALGPIRSVYIRDPDGNLIELSHYIK</sequence>
<evidence type="ECO:0000259" key="2">
    <source>
        <dbReference type="PROSITE" id="PS51819"/>
    </source>
</evidence>
<dbReference type="SUPFAM" id="SSF54593">
    <property type="entry name" value="Glyoxalase/Bleomycin resistance protein/Dihydroxybiphenyl dioxygenase"/>
    <property type="match status" value="1"/>
</dbReference>
<gene>
    <name evidence="3" type="ORF">B0T10DRAFT_492164</name>
</gene>
<proteinExistence type="inferred from homology"/>
<dbReference type="Proteomes" id="UP000777438">
    <property type="component" value="Unassembled WGS sequence"/>
</dbReference>
<dbReference type="Gene3D" id="3.10.180.10">
    <property type="entry name" value="2,3-Dihydroxybiphenyl 1,2-Dioxygenase, domain 1"/>
    <property type="match status" value="1"/>
</dbReference>
<dbReference type="AlphaFoldDB" id="A0A9P9AJ71"/>
<dbReference type="Pfam" id="PF00903">
    <property type="entry name" value="Glyoxalase"/>
    <property type="match status" value="1"/>
</dbReference>
<dbReference type="InterPro" id="IPR050383">
    <property type="entry name" value="GlyoxalaseI/FosfomycinResist"/>
</dbReference>
<keyword evidence="4" id="KW-1185">Reference proteome</keyword>
<keyword evidence="3" id="KW-0560">Oxidoreductase</keyword>
<evidence type="ECO:0000313" key="3">
    <source>
        <dbReference type="EMBL" id="KAH6885194.1"/>
    </source>
</evidence>
<dbReference type="PANTHER" id="PTHR21366:SF14">
    <property type="entry name" value="GLYOXALASE DOMAIN-CONTAINING PROTEIN 5"/>
    <property type="match status" value="1"/>
</dbReference>
<dbReference type="PROSITE" id="PS51819">
    <property type="entry name" value="VOC"/>
    <property type="match status" value="1"/>
</dbReference>
<keyword evidence="3" id="KW-0223">Dioxygenase</keyword>
<accession>A0A9P9AJ71</accession>
<dbReference type="InterPro" id="IPR037523">
    <property type="entry name" value="VOC_core"/>
</dbReference>
<comment type="similarity">
    <text evidence="1">Belongs to the glyoxalase I family.</text>
</comment>
<dbReference type="OrthoDB" id="5371818at2759"/>
<dbReference type="InterPro" id="IPR029068">
    <property type="entry name" value="Glyas_Bleomycin-R_OHBP_Dase"/>
</dbReference>
<protein>
    <submittedName>
        <fullName evidence="3">Glyoxalase/Bleomycin resistance protein/Dihydroxybiphenyl dioxygenase</fullName>
    </submittedName>
</protein>
<evidence type="ECO:0000313" key="4">
    <source>
        <dbReference type="Proteomes" id="UP000777438"/>
    </source>
</evidence>
<dbReference type="PANTHER" id="PTHR21366">
    <property type="entry name" value="GLYOXALASE FAMILY PROTEIN"/>
    <property type="match status" value="1"/>
</dbReference>
<dbReference type="InterPro" id="IPR004360">
    <property type="entry name" value="Glyas_Fos-R_dOase_dom"/>
</dbReference>
<organism evidence="3 4">
    <name type="scientific">Thelonectria olida</name>
    <dbReference type="NCBI Taxonomy" id="1576542"/>
    <lineage>
        <taxon>Eukaryota</taxon>
        <taxon>Fungi</taxon>
        <taxon>Dikarya</taxon>
        <taxon>Ascomycota</taxon>
        <taxon>Pezizomycotina</taxon>
        <taxon>Sordariomycetes</taxon>
        <taxon>Hypocreomycetidae</taxon>
        <taxon>Hypocreales</taxon>
        <taxon>Nectriaceae</taxon>
        <taxon>Thelonectria</taxon>
    </lineage>
</organism>
<dbReference type="EMBL" id="JAGPYM010000018">
    <property type="protein sequence ID" value="KAH6885194.1"/>
    <property type="molecule type" value="Genomic_DNA"/>
</dbReference>